<dbReference type="Proteomes" id="UP000305417">
    <property type="component" value="Unassembled WGS sequence"/>
</dbReference>
<feature type="signal peptide" evidence="8">
    <location>
        <begin position="1"/>
        <end position="19"/>
    </location>
</feature>
<feature type="domain" description="Histidine kinase" evidence="9">
    <location>
        <begin position="412"/>
        <end position="627"/>
    </location>
</feature>
<evidence type="ECO:0000256" key="7">
    <source>
        <dbReference type="SAM" id="Phobius"/>
    </source>
</evidence>
<evidence type="ECO:0000259" key="9">
    <source>
        <dbReference type="PROSITE" id="PS50109"/>
    </source>
</evidence>
<sequence length="629" mass="73320">MLKIFIMLFILYSSLFSKAFDVSNLNEIENLDNIEYINDENNQYTYEDILNKDNLNLLKIMHIGPAIGPFWTKTTLINSSNITKEITLYNPLAGMNKIDVYILRNNKLSEILYLGDLRPQELRNNLSTYSSFNLTINPSESIIIISKIENFYIYNLGWRISNIYDFSSNEIKKIYFAGLFGSLILIFSFYNILSFFLYKNKSYLIVFATGFSLFLYQYGFHGILYFLNINLNLELITFITWNSSSFGGIFLLLFTYTFFEQRKKYKKSSYISIFLILLYIICILLLTYAQFFNEKYFKYAWLLTVLFISSTFYLFIFAIFTLIKKESEAIYYILGKSIFFLVVFINTLGLFNLILYEDIIKFLIPFAYIIDLLVLVVILYLKNKHEQEELIKAKMILLEQSRFNSIGQAIGQISHQWKSPLTSIGTSITLLETIYNHDSDRLILTFEKQLPFMKKSIDLMKKSIDEFSNFYETKNEKEDFILKNLILDIINILNSKIILKKVKIILDIEDNFKINSFEHILSNIFLILINNSLEEFSDREENRIEIDAKIINTKIIINYKDNAGGIKINPIESVFDYFTSSKKGKEKSSGFGLAIAKMLVNDKLYGTIEVKNIGDCAIFTITLPLGTVN</sequence>
<dbReference type="PANTHER" id="PTHR45453">
    <property type="entry name" value="PHOSPHATE REGULON SENSOR PROTEIN PHOR"/>
    <property type="match status" value="1"/>
</dbReference>
<protein>
    <recommendedName>
        <fullName evidence="2">histidine kinase</fullName>
        <ecNumber evidence="2">2.7.13.3</ecNumber>
    </recommendedName>
</protein>
<dbReference type="Pfam" id="PF07695">
    <property type="entry name" value="7TMR-DISM_7TM"/>
    <property type="match status" value="1"/>
</dbReference>
<comment type="caution">
    <text evidence="10">The sequence shown here is derived from an EMBL/GenBank/DDBJ whole genome shotgun (WGS) entry which is preliminary data.</text>
</comment>
<dbReference type="SMART" id="SM00387">
    <property type="entry name" value="HATPase_c"/>
    <property type="match status" value="1"/>
</dbReference>
<dbReference type="InterPro" id="IPR011623">
    <property type="entry name" value="7TMR_DISM_rcpt_extracell_dom1"/>
</dbReference>
<dbReference type="InterPro" id="IPR036097">
    <property type="entry name" value="HisK_dim/P_sf"/>
</dbReference>
<dbReference type="InterPro" id="IPR011622">
    <property type="entry name" value="7TMR_DISM_rcpt_extracell_dom2"/>
</dbReference>
<feature type="transmembrane region" description="Helical" evidence="7">
    <location>
        <begin position="174"/>
        <end position="197"/>
    </location>
</feature>
<keyword evidence="7" id="KW-0812">Transmembrane</keyword>
<evidence type="ECO:0000256" key="1">
    <source>
        <dbReference type="ARBA" id="ARBA00000085"/>
    </source>
</evidence>
<dbReference type="PANTHER" id="PTHR45453:SF1">
    <property type="entry name" value="PHOSPHATE REGULON SENSOR PROTEIN PHOR"/>
    <property type="match status" value="1"/>
</dbReference>
<evidence type="ECO:0000313" key="11">
    <source>
        <dbReference type="Proteomes" id="UP000305417"/>
    </source>
</evidence>
<dbReference type="Gene3D" id="3.30.565.10">
    <property type="entry name" value="Histidine kinase-like ATPase, C-terminal domain"/>
    <property type="match status" value="1"/>
</dbReference>
<gene>
    <name evidence="10" type="ORF">FE247_10255</name>
</gene>
<comment type="catalytic activity">
    <reaction evidence="1">
        <text>ATP + protein L-histidine = ADP + protein N-phospho-L-histidine.</text>
        <dbReference type="EC" id="2.7.13.3"/>
    </reaction>
</comment>
<feature type="transmembrane region" description="Helical" evidence="7">
    <location>
        <begin position="204"/>
        <end position="227"/>
    </location>
</feature>
<reference evidence="10 11" key="1">
    <citation type="submission" date="2019-05" db="EMBL/GenBank/DDBJ databases">
        <title>Arcobacter cibarius and Arcobacter thereius providing challenges in identification an antibiotic susceptibility and Quinolone resistance.</title>
        <authorList>
            <person name="Busch A."/>
            <person name="Hanel I."/>
            <person name="Hotzel H."/>
            <person name="Tomaso H."/>
        </authorList>
    </citation>
    <scope>NUCLEOTIDE SEQUENCE [LARGE SCALE GENOMIC DNA]</scope>
    <source>
        <strain evidence="10 11">16CS0831-2</strain>
    </source>
</reference>
<organism evidence="10 11">
    <name type="scientific">Aliarcobacter cibarius</name>
    <dbReference type="NCBI Taxonomy" id="255507"/>
    <lineage>
        <taxon>Bacteria</taxon>
        <taxon>Pseudomonadati</taxon>
        <taxon>Campylobacterota</taxon>
        <taxon>Epsilonproteobacteria</taxon>
        <taxon>Campylobacterales</taxon>
        <taxon>Arcobacteraceae</taxon>
        <taxon>Aliarcobacter</taxon>
    </lineage>
</organism>
<feature type="transmembrane region" description="Helical" evidence="7">
    <location>
        <begin position="330"/>
        <end position="356"/>
    </location>
</feature>
<feature type="chain" id="PRO_5046171229" description="histidine kinase" evidence="8">
    <location>
        <begin position="20"/>
        <end position="629"/>
    </location>
</feature>
<keyword evidence="8" id="KW-0732">Signal</keyword>
<evidence type="ECO:0000256" key="4">
    <source>
        <dbReference type="ARBA" id="ARBA00022679"/>
    </source>
</evidence>
<dbReference type="Pfam" id="PF02518">
    <property type="entry name" value="HATPase_c"/>
    <property type="match status" value="1"/>
</dbReference>
<dbReference type="EMBL" id="VBUC01000035">
    <property type="protein sequence ID" value="TLS96135.1"/>
    <property type="molecule type" value="Genomic_DNA"/>
</dbReference>
<keyword evidence="7" id="KW-1133">Transmembrane helix</keyword>
<dbReference type="InterPro" id="IPR005467">
    <property type="entry name" value="His_kinase_dom"/>
</dbReference>
<evidence type="ECO:0000256" key="3">
    <source>
        <dbReference type="ARBA" id="ARBA00022553"/>
    </source>
</evidence>
<dbReference type="Gene3D" id="1.10.287.130">
    <property type="match status" value="1"/>
</dbReference>
<dbReference type="InterPro" id="IPR003594">
    <property type="entry name" value="HATPase_dom"/>
</dbReference>
<evidence type="ECO:0000313" key="10">
    <source>
        <dbReference type="EMBL" id="TLS96135.1"/>
    </source>
</evidence>
<evidence type="ECO:0000256" key="5">
    <source>
        <dbReference type="ARBA" id="ARBA00022777"/>
    </source>
</evidence>
<feature type="transmembrane region" description="Helical" evidence="7">
    <location>
        <begin position="271"/>
        <end position="293"/>
    </location>
</feature>
<keyword evidence="5" id="KW-0418">Kinase</keyword>
<dbReference type="RefSeq" id="WP_138109140.1">
    <property type="nucleotide sequence ID" value="NZ_VBUC01000035.1"/>
</dbReference>
<feature type="transmembrane region" description="Helical" evidence="7">
    <location>
        <begin position="299"/>
        <end position="323"/>
    </location>
</feature>
<dbReference type="InterPro" id="IPR036890">
    <property type="entry name" value="HATPase_C_sf"/>
</dbReference>
<feature type="transmembrane region" description="Helical" evidence="7">
    <location>
        <begin position="239"/>
        <end position="259"/>
    </location>
</feature>
<dbReference type="InterPro" id="IPR050351">
    <property type="entry name" value="BphY/WalK/GraS-like"/>
</dbReference>
<feature type="transmembrane region" description="Helical" evidence="7">
    <location>
        <begin position="362"/>
        <end position="381"/>
    </location>
</feature>
<keyword evidence="7" id="KW-0472">Membrane</keyword>
<keyword evidence="11" id="KW-1185">Reference proteome</keyword>
<dbReference type="Gene3D" id="2.60.40.2380">
    <property type="match status" value="1"/>
</dbReference>
<evidence type="ECO:0000256" key="8">
    <source>
        <dbReference type="SAM" id="SignalP"/>
    </source>
</evidence>
<evidence type="ECO:0000256" key="6">
    <source>
        <dbReference type="ARBA" id="ARBA00023012"/>
    </source>
</evidence>
<evidence type="ECO:0000256" key="2">
    <source>
        <dbReference type="ARBA" id="ARBA00012438"/>
    </source>
</evidence>
<name>A0ABY2V4I8_9BACT</name>
<dbReference type="Pfam" id="PF07696">
    <property type="entry name" value="7TMR-DISMED2"/>
    <property type="match status" value="1"/>
</dbReference>
<accession>A0ABY2V4I8</accession>
<dbReference type="SUPFAM" id="SSF47384">
    <property type="entry name" value="Homodimeric domain of signal transducing histidine kinase"/>
    <property type="match status" value="1"/>
</dbReference>
<dbReference type="PROSITE" id="PS50109">
    <property type="entry name" value="HIS_KIN"/>
    <property type="match status" value="1"/>
</dbReference>
<dbReference type="EC" id="2.7.13.3" evidence="2"/>
<keyword evidence="3" id="KW-0597">Phosphoprotein</keyword>
<keyword evidence="4" id="KW-0808">Transferase</keyword>
<keyword evidence="6" id="KW-0902">Two-component regulatory system</keyword>
<proteinExistence type="predicted"/>
<dbReference type="SUPFAM" id="SSF55874">
    <property type="entry name" value="ATPase domain of HSP90 chaperone/DNA topoisomerase II/histidine kinase"/>
    <property type="match status" value="1"/>
</dbReference>